<dbReference type="Gene3D" id="2.30.40.10">
    <property type="entry name" value="Urease, subunit C, domain 1"/>
    <property type="match status" value="1"/>
</dbReference>
<name>A0A921I3N0_9FIRM</name>
<reference evidence="6" key="1">
    <citation type="journal article" date="2021" name="PeerJ">
        <title>Extensive microbial diversity within the chicken gut microbiome revealed by metagenomics and culture.</title>
        <authorList>
            <person name="Gilroy R."/>
            <person name="Ravi A."/>
            <person name="Getino M."/>
            <person name="Pursley I."/>
            <person name="Horton D.L."/>
            <person name="Alikhan N.F."/>
            <person name="Baker D."/>
            <person name="Gharbi K."/>
            <person name="Hall N."/>
            <person name="Watson M."/>
            <person name="Adriaenssens E.M."/>
            <person name="Foster-Nyarko E."/>
            <person name="Jarju S."/>
            <person name="Secka A."/>
            <person name="Antonio M."/>
            <person name="Oren A."/>
            <person name="Chaudhuri R.R."/>
            <person name="La Ragione R."/>
            <person name="Hildebrand F."/>
            <person name="Pallen M.J."/>
        </authorList>
    </citation>
    <scope>NUCLEOTIDE SEQUENCE</scope>
    <source>
        <strain evidence="6">ChiSjej5B23-16112</strain>
    </source>
</reference>
<gene>
    <name evidence="6" type="ORF">K8V82_10930</name>
</gene>
<dbReference type="InterPro" id="IPR051607">
    <property type="entry name" value="Metallo-dep_hydrolases"/>
</dbReference>
<evidence type="ECO:0000313" key="7">
    <source>
        <dbReference type="Proteomes" id="UP000769156"/>
    </source>
</evidence>
<dbReference type="AlphaFoldDB" id="A0A921I3N0"/>
<dbReference type="GO" id="GO:0008270">
    <property type="term" value="F:zinc ion binding"/>
    <property type="evidence" value="ECO:0007669"/>
    <property type="project" value="TreeGrafter"/>
</dbReference>
<keyword evidence="4" id="KW-0862">Zinc</keyword>
<dbReference type="PANTHER" id="PTHR11271">
    <property type="entry name" value="GUANINE DEAMINASE"/>
    <property type="match status" value="1"/>
</dbReference>
<evidence type="ECO:0000256" key="2">
    <source>
        <dbReference type="ARBA" id="ARBA00022723"/>
    </source>
</evidence>
<evidence type="ECO:0000313" key="6">
    <source>
        <dbReference type="EMBL" id="HJF95282.1"/>
    </source>
</evidence>
<evidence type="ECO:0000256" key="1">
    <source>
        <dbReference type="ARBA" id="ARBA00001947"/>
    </source>
</evidence>
<protein>
    <submittedName>
        <fullName evidence="6">Amidohydrolase family protein</fullName>
    </submittedName>
</protein>
<dbReference type="EMBL" id="DYVY01000182">
    <property type="protein sequence ID" value="HJF95282.1"/>
    <property type="molecule type" value="Genomic_DNA"/>
</dbReference>
<reference evidence="6" key="2">
    <citation type="submission" date="2021-09" db="EMBL/GenBank/DDBJ databases">
        <authorList>
            <person name="Gilroy R."/>
        </authorList>
    </citation>
    <scope>NUCLEOTIDE SEQUENCE</scope>
    <source>
        <strain evidence="6">ChiSjej5B23-16112</strain>
    </source>
</reference>
<dbReference type="InterPro" id="IPR032466">
    <property type="entry name" value="Metal_Hydrolase"/>
</dbReference>
<evidence type="ECO:0000259" key="5">
    <source>
        <dbReference type="Pfam" id="PF01979"/>
    </source>
</evidence>
<dbReference type="SUPFAM" id="SSF51338">
    <property type="entry name" value="Composite domain of metallo-dependent hydrolases"/>
    <property type="match status" value="1"/>
</dbReference>
<dbReference type="OrthoDB" id="9807210at2"/>
<evidence type="ECO:0000256" key="3">
    <source>
        <dbReference type="ARBA" id="ARBA00022801"/>
    </source>
</evidence>
<dbReference type="GO" id="GO:0046098">
    <property type="term" value="P:guanine metabolic process"/>
    <property type="evidence" value="ECO:0007669"/>
    <property type="project" value="TreeGrafter"/>
</dbReference>
<organism evidence="6 7">
    <name type="scientific">Lachnoclostridium phocaeense</name>
    <dbReference type="NCBI Taxonomy" id="1871021"/>
    <lineage>
        <taxon>Bacteria</taxon>
        <taxon>Bacillati</taxon>
        <taxon>Bacillota</taxon>
        <taxon>Clostridia</taxon>
        <taxon>Lachnospirales</taxon>
        <taxon>Lachnospiraceae</taxon>
    </lineage>
</organism>
<dbReference type="Pfam" id="PF01979">
    <property type="entry name" value="Amidohydro_1"/>
    <property type="match status" value="1"/>
</dbReference>
<feature type="domain" description="Amidohydrolase-related" evidence="5">
    <location>
        <begin position="58"/>
        <end position="421"/>
    </location>
</feature>
<dbReference type="InterPro" id="IPR006680">
    <property type="entry name" value="Amidohydro-rel"/>
</dbReference>
<dbReference type="PANTHER" id="PTHR11271:SF6">
    <property type="entry name" value="GUANINE DEAMINASE"/>
    <property type="match status" value="1"/>
</dbReference>
<dbReference type="GO" id="GO:0008892">
    <property type="term" value="F:guanine deaminase activity"/>
    <property type="evidence" value="ECO:0007669"/>
    <property type="project" value="TreeGrafter"/>
</dbReference>
<dbReference type="InterPro" id="IPR011059">
    <property type="entry name" value="Metal-dep_hydrolase_composite"/>
</dbReference>
<keyword evidence="2" id="KW-0479">Metal-binding</keyword>
<dbReference type="SUPFAM" id="SSF51556">
    <property type="entry name" value="Metallo-dependent hydrolases"/>
    <property type="match status" value="1"/>
</dbReference>
<dbReference type="Proteomes" id="UP000769156">
    <property type="component" value="Unassembled WGS sequence"/>
</dbReference>
<sequence>MERFAIRGQICYSESQKKIRTMERGYVVCEDGKSAGVFETLPEAWSGIPCYDYGDRLIIPGLIDLHVHAPQYPFRGLGMGQELIDWLNTHTFPEEEKYGDLAYAQKAYAIFLDDLLHSATTRACVFGTCHKDATLWLMEQMEAEGLAGYVGKVNMDRNSPAGLCEESPEASAEATESWILASAGLSNVRPILTPRFIPTCSDELMERLSALQKQYDLPVQSHLSENLSEIDWVRQLQPEASCYGDAYRMHGLFGGSCPTIMAHCVYSGEEEIRMMKEQGVFIAHCPESNTNLASGIAPARKYMELGMQMGLGTDVAAGSSLSMFRAMAMAVQCSKLRWRLVDQSQAPLTATEVFYLATKGGGAFFGKAGSLEEGYEFDAVVIDDRKIRHARPVSVRERLERLIYLDGDASVDAKYIKGKQVI</sequence>
<comment type="cofactor">
    <cofactor evidence="1">
        <name>Zn(2+)</name>
        <dbReference type="ChEBI" id="CHEBI:29105"/>
    </cofactor>
</comment>
<keyword evidence="3" id="KW-0378">Hydrolase</keyword>
<proteinExistence type="predicted"/>
<dbReference type="GO" id="GO:0005829">
    <property type="term" value="C:cytosol"/>
    <property type="evidence" value="ECO:0007669"/>
    <property type="project" value="TreeGrafter"/>
</dbReference>
<accession>A0A921I3N0</accession>
<evidence type="ECO:0000256" key="4">
    <source>
        <dbReference type="ARBA" id="ARBA00022833"/>
    </source>
</evidence>
<dbReference type="Gene3D" id="3.20.20.140">
    <property type="entry name" value="Metal-dependent hydrolases"/>
    <property type="match status" value="1"/>
</dbReference>
<comment type="caution">
    <text evidence="6">The sequence shown here is derived from an EMBL/GenBank/DDBJ whole genome shotgun (WGS) entry which is preliminary data.</text>
</comment>